<reference evidence="9 10" key="1">
    <citation type="submission" date="2016-10" db="EMBL/GenBank/DDBJ databases">
        <authorList>
            <person name="de Groot N.N."/>
        </authorList>
    </citation>
    <scope>NUCLEOTIDE SEQUENCE [LARGE SCALE GENOMIC DNA]</scope>
    <source>
        <strain evidence="9 10">CGMCC 4.5598</strain>
    </source>
</reference>
<dbReference type="PANTHER" id="PTHR43163">
    <property type="entry name" value="DIPEPTIDE TRANSPORT SYSTEM PERMEASE PROTEIN DPPB-RELATED"/>
    <property type="match status" value="1"/>
</dbReference>
<dbReference type="Proteomes" id="UP000199361">
    <property type="component" value="Unassembled WGS sequence"/>
</dbReference>
<keyword evidence="3" id="KW-1003">Cell membrane</keyword>
<dbReference type="GO" id="GO:0005886">
    <property type="term" value="C:plasma membrane"/>
    <property type="evidence" value="ECO:0007669"/>
    <property type="project" value="UniProtKB-SubCell"/>
</dbReference>
<dbReference type="PROSITE" id="PS50928">
    <property type="entry name" value="ABC_TM1"/>
    <property type="match status" value="1"/>
</dbReference>
<sequence>MIVVHRLVRLLIVLLAVTFLSYALLNLLPGDPVTQILGLSATEEARAQVRQELGLDQPLLVRYLDWLGGIATGDFGTSYITRMPVAAELAERLPVTLELLVAAQVIALGLAIPIGVAAARRAGRALDQALTALSFALLSTPVFVLGVLLILVFAVTWQVVPATGWTPISLDLGWNLTSVILPAVTLGCGQLAVYARLLRTDLIATLQEDYITLARARGLSPRRILWRHALRPSAITLITAVGLNLGALIGGAVIIETLFGLPGVGRLIVDSIFSRDYLSVQGGVVLISVGYVAVNVAVDLVYAAVDPRIRRA</sequence>
<evidence type="ECO:0000256" key="6">
    <source>
        <dbReference type="ARBA" id="ARBA00023136"/>
    </source>
</evidence>
<dbReference type="Pfam" id="PF19300">
    <property type="entry name" value="BPD_transp_1_N"/>
    <property type="match status" value="1"/>
</dbReference>
<evidence type="ECO:0000256" key="1">
    <source>
        <dbReference type="ARBA" id="ARBA00004651"/>
    </source>
</evidence>
<feature type="transmembrane region" description="Helical" evidence="7">
    <location>
        <begin position="130"/>
        <end position="160"/>
    </location>
</feature>
<dbReference type="GO" id="GO:0055085">
    <property type="term" value="P:transmembrane transport"/>
    <property type="evidence" value="ECO:0007669"/>
    <property type="project" value="InterPro"/>
</dbReference>
<dbReference type="Gene3D" id="1.10.3720.10">
    <property type="entry name" value="MetI-like"/>
    <property type="match status" value="1"/>
</dbReference>
<feature type="transmembrane region" description="Helical" evidence="7">
    <location>
        <begin position="279"/>
        <end position="305"/>
    </location>
</feature>
<dbReference type="InterPro" id="IPR035906">
    <property type="entry name" value="MetI-like_sf"/>
</dbReference>
<evidence type="ECO:0000259" key="8">
    <source>
        <dbReference type="PROSITE" id="PS50928"/>
    </source>
</evidence>
<dbReference type="CDD" id="cd06261">
    <property type="entry name" value="TM_PBP2"/>
    <property type="match status" value="1"/>
</dbReference>
<comment type="similarity">
    <text evidence="7">Belongs to the binding-protein-dependent transport system permease family.</text>
</comment>
<feature type="transmembrane region" description="Helical" evidence="7">
    <location>
        <begin position="172"/>
        <end position="194"/>
    </location>
</feature>
<comment type="subcellular location">
    <subcellularLocation>
        <location evidence="1 7">Cell membrane</location>
        <topology evidence="1 7">Multi-pass membrane protein</topology>
    </subcellularLocation>
</comment>
<dbReference type="EMBL" id="FOHX01000003">
    <property type="protein sequence ID" value="SET45361.1"/>
    <property type="molecule type" value="Genomic_DNA"/>
</dbReference>
<feature type="transmembrane region" description="Helical" evidence="7">
    <location>
        <begin position="7"/>
        <end position="25"/>
    </location>
</feature>
<evidence type="ECO:0000256" key="5">
    <source>
        <dbReference type="ARBA" id="ARBA00022989"/>
    </source>
</evidence>
<accession>A0A1I0EJD2</accession>
<keyword evidence="4 7" id="KW-0812">Transmembrane</keyword>
<dbReference type="Pfam" id="PF00528">
    <property type="entry name" value="BPD_transp_1"/>
    <property type="match status" value="1"/>
</dbReference>
<keyword evidence="2 7" id="KW-0813">Transport</keyword>
<keyword evidence="6 7" id="KW-0472">Membrane</keyword>
<protein>
    <submittedName>
        <fullName evidence="9">Peptide/nickel transport system permease protein</fullName>
    </submittedName>
</protein>
<feature type="domain" description="ABC transmembrane type-1" evidence="8">
    <location>
        <begin position="93"/>
        <end position="302"/>
    </location>
</feature>
<dbReference type="RefSeq" id="WP_020544460.1">
    <property type="nucleotide sequence ID" value="NZ_FOHX01000003.1"/>
</dbReference>
<dbReference type="InterPro" id="IPR000515">
    <property type="entry name" value="MetI-like"/>
</dbReference>
<dbReference type="PANTHER" id="PTHR43163:SF6">
    <property type="entry name" value="DIPEPTIDE TRANSPORT SYSTEM PERMEASE PROTEIN DPPB-RELATED"/>
    <property type="match status" value="1"/>
</dbReference>
<evidence type="ECO:0000256" key="2">
    <source>
        <dbReference type="ARBA" id="ARBA00022448"/>
    </source>
</evidence>
<keyword evidence="10" id="KW-1185">Reference proteome</keyword>
<feature type="transmembrane region" description="Helical" evidence="7">
    <location>
        <begin position="99"/>
        <end position="118"/>
    </location>
</feature>
<proteinExistence type="inferred from homology"/>
<keyword evidence="5 7" id="KW-1133">Transmembrane helix</keyword>
<dbReference type="InterPro" id="IPR045621">
    <property type="entry name" value="BPD_transp_1_N"/>
</dbReference>
<gene>
    <name evidence="9" type="ORF">SAMN05421811_10379</name>
</gene>
<name>A0A1I0EJD2_9ACTN</name>
<evidence type="ECO:0000313" key="10">
    <source>
        <dbReference type="Proteomes" id="UP000199361"/>
    </source>
</evidence>
<evidence type="ECO:0000256" key="3">
    <source>
        <dbReference type="ARBA" id="ARBA00022475"/>
    </source>
</evidence>
<evidence type="ECO:0000256" key="4">
    <source>
        <dbReference type="ARBA" id="ARBA00022692"/>
    </source>
</evidence>
<organism evidence="9 10">
    <name type="scientific">Nonomuraea wenchangensis</name>
    <dbReference type="NCBI Taxonomy" id="568860"/>
    <lineage>
        <taxon>Bacteria</taxon>
        <taxon>Bacillati</taxon>
        <taxon>Actinomycetota</taxon>
        <taxon>Actinomycetes</taxon>
        <taxon>Streptosporangiales</taxon>
        <taxon>Streptosporangiaceae</taxon>
        <taxon>Nonomuraea</taxon>
    </lineage>
</organism>
<feature type="transmembrane region" description="Helical" evidence="7">
    <location>
        <begin position="234"/>
        <end position="259"/>
    </location>
</feature>
<dbReference type="AlphaFoldDB" id="A0A1I0EJD2"/>
<dbReference type="SUPFAM" id="SSF161098">
    <property type="entry name" value="MetI-like"/>
    <property type="match status" value="1"/>
</dbReference>
<evidence type="ECO:0000313" key="9">
    <source>
        <dbReference type="EMBL" id="SET45361.1"/>
    </source>
</evidence>
<evidence type="ECO:0000256" key="7">
    <source>
        <dbReference type="RuleBase" id="RU363032"/>
    </source>
</evidence>
<dbReference type="STRING" id="568860.SAMN05421811_10379"/>